<protein>
    <submittedName>
        <fullName evidence="1">Uncharacterized protein</fullName>
    </submittedName>
</protein>
<keyword evidence="2" id="KW-1185">Reference proteome</keyword>
<evidence type="ECO:0000313" key="2">
    <source>
        <dbReference type="Proteomes" id="UP001153737"/>
    </source>
</evidence>
<dbReference type="AlphaFoldDB" id="A0A9N9X1S1"/>
<proteinExistence type="predicted"/>
<organism evidence="1 2">
    <name type="scientific">Phaedon cochleariae</name>
    <name type="common">Mustard beetle</name>
    <dbReference type="NCBI Taxonomy" id="80249"/>
    <lineage>
        <taxon>Eukaryota</taxon>
        <taxon>Metazoa</taxon>
        <taxon>Ecdysozoa</taxon>
        <taxon>Arthropoda</taxon>
        <taxon>Hexapoda</taxon>
        <taxon>Insecta</taxon>
        <taxon>Pterygota</taxon>
        <taxon>Neoptera</taxon>
        <taxon>Endopterygota</taxon>
        <taxon>Coleoptera</taxon>
        <taxon>Polyphaga</taxon>
        <taxon>Cucujiformia</taxon>
        <taxon>Chrysomeloidea</taxon>
        <taxon>Chrysomelidae</taxon>
        <taxon>Chrysomelinae</taxon>
        <taxon>Chrysomelini</taxon>
        <taxon>Phaedon</taxon>
    </lineage>
</organism>
<reference evidence="1" key="2">
    <citation type="submission" date="2022-10" db="EMBL/GenBank/DDBJ databases">
        <authorList>
            <consortium name="ENA_rothamsted_submissions"/>
            <consortium name="culmorum"/>
            <person name="King R."/>
        </authorList>
    </citation>
    <scope>NUCLEOTIDE SEQUENCE</scope>
</reference>
<sequence>MMGGLHIEIAIMSMIGSWLTGSGWTDILVDAGVTSPGRAESLLSCSHVKRTTYAHQVTVAALVILEGHTHKSREICSEEPYLDFDEWCTNRTEESVQFLFWSITIELDVLLLAYSLSPRESNFIKYKRVLVDICPWMFALDHTNYARWLPVFVKTLQELEIHHHSINEEFMKGKFVSMKTNRSFSAIADDQLHKQSNKKIKEIGGAIGLLNNPTALLKWTVGGPDIVKMISDLDLEKIRNLLRKDSESILLLL</sequence>
<accession>A0A9N9X1S1</accession>
<evidence type="ECO:0000313" key="1">
    <source>
        <dbReference type="EMBL" id="CAG9817114.1"/>
    </source>
</evidence>
<dbReference type="Proteomes" id="UP001153737">
    <property type="component" value="Chromosome 15"/>
</dbReference>
<reference evidence="1" key="1">
    <citation type="submission" date="2022-01" db="EMBL/GenBank/DDBJ databases">
        <authorList>
            <person name="King R."/>
        </authorList>
    </citation>
    <scope>NUCLEOTIDE SEQUENCE</scope>
</reference>
<gene>
    <name evidence="1" type="ORF">PHAECO_LOCUS4583</name>
</gene>
<dbReference type="EMBL" id="OU896721">
    <property type="protein sequence ID" value="CAG9817114.1"/>
    <property type="molecule type" value="Genomic_DNA"/>
</dbReference>
<dbReference type="PANTHER" id="PTHR47018:SF4">
    <property type="match status" value="1"/>
</dbReference>
<name>A0A9N9X1S1_PHACE</name>
<dbReference type="OrthoDB" id="8300196at2759"/>
<dbReference type="PANTHER" id="PTHR47018">
    <property type="entry name" value="CXC DOMAIN-CONTAINING PROTEIN-RELATED"/>
    <property type="match status" value="1"/>
</dbReference>